<dbReference type="Gene3D" id="1.25.40.280">
    <property type="entry name" value="alix/aip1 like domains"/>
    <property type="match status" value="1"/>
</dbReference>
<proteinExistence type="inferred from homology"/>
<dbReference type="InterPro" id="IPR025304">
    <property type="entry name" value="ALIX_V_dom"/>
</dbReference>
<accession>A0AAF0F6P3</accession>
<reference evidence="3" key="1">
    <citation type="submission" date="2023-02" db="EMBL/GenBank/DDBJ databases">
        <title>Mating type loci evolution in Malassezia.</title>
        <authorList>
            <person name="Coelho M.A."/>
        </authorList>
    </citation>
    <scope>NUCLEOTIDE SEQUENCE</scope>
    <source>
        <strain evidence="3">CBS 14136</strain>
    </source>
</reference>
<keyword evidence="4" id="KW-1185">Reference proteome</keyword>
<dbReference type="Pfam" id="PF13949">
    <property type="entry name" value="ALIX_LYPXL_bnd"/>
    <property type="match status" value="1"/>
</dbReference>
<comment type="similarity">
    <text evidence="1">Belongs to the palA/RIM20 family.</text>
</comment>
<gene>
    <name evidence="3" type="primary">RIM20</name>
    <name evidence="3" type="ORF">MPSI1_000476</name>
</gene>
<dbReference type="Gene3D" id="1.20.140.50">
    <property type="entry name" value="alix/aip1 like domains"/>
    <property type="match status" value="1"/>
</dbReference>
<evidence type="ECO:0000256" key="1">
    <source>
        <dbReference type="ARBA" id="ARBA00038154"/>
    </source>
</evidence>
<evidence type="ECO:0000313" key="4">
    <source>
        <dbReference type="Proteomes" id="UP001214628"/>
    </source>
</evidence>
<dbReference type="GO" id="GO:0005768">
    <property type="term" value="C:endosome"/>
    <property type="evidence" value="ECO:0007669"/>
    <property type="project" value="TreeGrafter"/>
</dbReference>
<dbReference type="Proteomes" id="UP001214628">
    <property type="component" value="Chromosome 1"/>
</dbReference>
<sequence>MSNVLGIGIPHTDTVVLRDGVHAFLSSAFPEVQADVFNEDIESWASLRQECIHLPVSSSSIPTLTRYVAQLAFILRVFYDNPGSKDASNVPLTFGFPWTSGLIKTYPTWYHSIFVERACVVLCIAAQFAELGSNETRSNKTSIRDAIAHFQYSAGSLSVLASIANSEVQSSQPPVELLSSSIEALKYLMLAQAQECVWQKATQDGLKDTTIAKLARSTADLYHRSAELASSSQLPTSYKTHTRFKQLHFQAAAQYRKSCDDLIHKRYGDELGRLTLAFQAVKKALALPTRTLTSSVLVEDLKGLKSIVETNLSRAERDNQLIYLESITSETSLPDIGVAVMAQELIPEGLSLPLTKVPEQDRCFKRLMFYGIDVAERIYGDKKQMFLESSIEPQLEAMEQDAHQLCHRFDLPRSLDRIESPRRFPTEWTTYSSQLRRLPLSALPKDLEKVSQLSISCNDLLVSLDVELFRAYPGLDNDLVSRQHDLQNLWRDYQSTLSEAAASDSSVLKQWNGIRHDLEAIEHGKDAVTELLMPQTSRMERERRNMAPQLRSVRAEYEKLQEFASKKRSFLLKVHTACNNDDLRSQLVNANCEQQMDSNEMQLVDPGSLQPVLERAMQKYTPYIQECDKMRKMQSTLLTSLSEKCETLFSNAGIQAAIQAQDAVFARIKSSFEASTILAKHVQDGSQFYNRLHALLLDFRADVHQWSEQANQPRFGKFPGGKIQFGD</sequence>
<dbReference type="PROSITE" id="PS51180">
    <property type="entry name" value="BRO1"/>
    <property type="match status" value="1"/>
</dbReference>
<dbReference type="Gene3D" id="1.20.120.560">
    <property type="entry name" value="alix/aip1 in complex with the ypdl late domain"/>
    <property type="match status" value="1"/>
</dbReference>
<dbReference type="InterPro" id="IPR038499">
    <property type="entry name" value="BRO1_sf"/>
</dbReference>
<protein>
    <submittedName>
        <fullName evidence="3">PH-response regulator protein palA/rim20</fullName>
    </submittedName>
</protein>
<feature type="domain" description="BRO1" evidence="2">
    <location>
        <begin position="3"/>
        <end position="402"/>
    </location>
</feature>
<evidence type="ECO:0000313" key="3">
    <source>
        <dbReference type="EMBL" id="WFD41840.1"/>
    </source>
</evidence>
<dbReference type="EMBL" id="CP118375">
    <property type="protein sequence ID" value="WFD41840.1"/>
    <property type="molecule type" value="Genomic_DNA"/>
</dbReference>
<dbReference type="InterPro" id="IPR004328">
    <property type="entry name" value="BRO1_dom"/>
</dbReference>
<dbReference type="PANTHER" id="PTHR23030">
    <property type="entry name" value="PCD6 INTERACTING PROTEIN-RELATED"/>
    <property type="match status" value="1"/>
</dbReference>
<evidence type="ECO:0000259" key="2">
    <source>
        <dbReference type="PROSITE" id="PS51180"/>
    </source>
</evidence>
<dbReference type="Pfam" id="PF03097">
    <property type="entry name" value="BRO1"/>
    <property type="match status" value="1"/>
</dbReference>
<dbReference type="SMART" id="SM01041">
    <property type="entry name" value="BRO1"/>
    <property type="match status" value="1"/>
</dbReference>
<dbReference type="AlphaFoldDB" id="A0AAF0F6P3"/>
<name>A0AAF0F6P3_9BASI</name>
<dbReference type="PANTHER" id="PTHR23030:SF39">
    <property type="entry name" value="PROGRAMMED CELL DEATH 6-INTERACTING PROTEIN"/>
    <property type="match status" value="1"/>
</dbReference>
<organism evidence="3 4">
    <name type="scientific">Malassezia psittaci</name>
    <dbReference type="NCBI Taxonomy" id="1821823"/>
    <lineage>
        <taxon>Eukaryota</taxon>
        <taxon>Fungi</taxon>
        <taxon>Dikarya</taxon>
        <taxon>Basidiomycota</taxon>
        <taxon>Ustilaginomycotina</taxon>
        <taxon>Malasseziomycetes</taxon>
        <taxon>Malasseziales</taxon>
        <taxon>Malasseziaceae</taxon>
        <taxon>Malassezia</taxon>
    </lineage>
</organism>